<feature type="compositionally biased region" description="Polar residues" evidence="6">
    <location>
        <begin position="406"/>
        <end position="420"/>
    </location>
</feature>
<feature type="repeat" description="WD" evidence="5">
    <location>
        <begin position="177"/>
        <end position="218"/>
    </location>
</feature>
<dbReference type="SMART" id="SM00320">
    <property type="entry name" value="WD40"/>
    <property type="match status" value="7"/>
</dbReference>
<dbReference type="PRINTS" id="PR00320">
    <property type="entry name" value="GPROTEINBRPT"/>
</dbReference>
<comment type="caution">
    <text evidence="7">The sequence shown here is derived from an EMBL/GenBank/DDBJ whole genome shotgun (WGS) entry which is preliminary data.</text>
</comment>
<dbReference type="GO" id="GO:0031931">
    <property type="term" value="C:TORC1 complex"/>
    <property type="evidence" value="ECO:0007669"/>
    <property type="project" value="InterPro"/>
</dbReference>
<dbReference type="OrthoDB" id="400at2759"/>
<reference evidence="7 8" key="1">
    <citation type="submission" date="2015-08" db="EMBL/GenBank/DDBJ databases">
        <title>Genome sequencing of Penicillium nordicum.</title>
        <authorList>
            <person name="Nguyen H.D."/>
            <person name="Seifert K.A."/>
        </authorList>
    </citation>
    <scope>NUCLEOTIDE SEQUENCE [LARGE SCALE GENOMIC DNA]</scope>
    <source>
        <strain evidence="7 8">DAOMC 185683</strain>
    </source>
</reference>
<sequence length="499" mass="55658">MSLDKQQPTTVVPVYMLDRLPFRYGSSYLLTAQILSTYCDTALFTWAYTHVIDMAENGTPSDVRPRPSRLDSSPNASRDSSGTQNEDITKTSYFSHYTPLALALANMSVILCTAGYDHTIRFWEALSGICSRTIQHPDSQVNRLCITPDKRFLAAAGHNNVKLFDIKSTNPNPVITFEGHTNNITGVAFHCEGKWMVTSSEDGTVKVWDTRTGSLQRNYIHRAAVNDVVIHPNQGELISGDHAGMVRVWDLGESVCTHQLIPEEDTAVLSVSVASDGSLLCAGNKKGNVYLWRMVQTDETTRIIPVCTFQAHKDYLTRVLLSPDVKHLATCSADHTAKVWNLDAEFPPAKLALKQWKEKEALNPPVETPVEAPITPVEVPTQSRDLLRIFDAPVQDRDLLRITDNPPRQETPQQTFTSSPDGPPMDPVNHTLFLETTLANHQRWVWDCAFSADSAYLVTVSSDHYARLWELGTGNIIRQYSGHHRGAVCVALNDYSEPR</sequence>
<dbReference type="STRING" id="229535.A0A0N0S037"/>
<evidence type="ECO:0000256" key="2">
    <source>
        <dbReference type="ARBA" id="ARBA00018867"/>
    </source>
</evidence>
<dbReference type="Pfam" id="PF00400">
    <property type="entry name" value="WD40"/>
    <property type="match status" value="6"/>
</dbReference>
<dbReference type="GO" id="GO:0031929">
    <property type="term" value="P:TOR signaling"/>
    <property type="evidence" value="ECO:0007669"/>
    <property type="project" value="InterPro"/>
</dbReference>
<dbReference type="Gene3D" id="2.130.10.10">
    <property type="entry name" value="YVTN repeat-like/Quinoprotein amine dehydrogenase"/>
    <property type="match status" value="2"/>
</dbReference>
<dbReference type="PROSITE" id="PS50294">
    <property type="entry name" value="WD_REPEATS_REGION"/>
    <property type="match status" value="3"/>
</dbReference>
<evidence type="ECO:0000256" key="4">
    <source>
        <dbReference type="ARBA" id="ARBA00022737"/>
    </source>
</evidence>
<keyword evidence="4" id="KW-0677">Repeat</keyword>
<gene>
    <name evidence="7" type="ORF">ACN38_g493</name>
</gene>
<dbReference type="InterPro" id="IPR015943">
    <property type="entry name" value="WD40/YVTN_repeat-like_dom_sf"/>
</dbReference>
<dbReference type="Proteomes" id="UP000037696">
    <property type="component" value="Unassembled WGS sequence"/>
</dbReference>
<dbReference type="EMBL" id="LHQQ01000004">
    <property type="protein sequence ID" value="KOS48529.1"/>
    <property type="molecule type" value="Genomic_DNA"/>
</dbReference>
<dbReference type="GO" id="GO:0031932">
    <property type="term" value="C:TORC2 complex"/>
    <property type="evidence" value="ECO:0007669"/>
    <property type="project" value="InterPro"/>
</dbReference>
<organism evidence="7 8">
    <name type="scientific">Penicillium nordicum</name>
    <dbReference type="NCBI Taxonomy" id="229535"/>
    <lineage>
        <taxon>Eukaryota</taxon>
        <taxon>Fungi</taxon>
        <taxon>Dikarya</taxon>
        <taxon>Ascomycota</taxon>
        <taxon>Pezizomycotina</taxon>
        <taxon>Eurotiomycetes</taxon>
        <taxon>Eurotiomycetidae</taxon>
        <taxon>Eurotiales</taxon>
        <taxon>Aspergillaceae</taxon>
        <taxon>Penicillium</taxon>
    </lineage>
</organism>
<feature type="region of interest" description="Disordered" evidence="6">
    <location>
        <begin position="57"/>
        <end position="86"/>
    </location>
</feature>
<dbReference type="CDD" id="cd00200">
    <property type="entry name" value="WD40"/>
    <property type="match status" value="1"/>
</dbReference>
<dbReference type="PANTHER" id="PTHR19842:SF0">
    <property type="entry name" value="TARGET OF RAPAMYCIN COMPLEX SUBUNIT LST8"/>
    <property type="match status" value="1"/>
</dbReference>
<evidence type="ECO:0000256" key="1">
    <source>
        <dbReference type="ARBA" id="ARBA00009890"/>
    </source>
</evidence>
<feature type="repeat" description="WD" evidence="5">
    <location>
        <begin position="218"/>
        <end position="259"/>
    </location>
</feature>
<dbReference type="GO" id="GO:0032956">
    <property type="term" value="P:regulation of actin cytoskeleton organization"/>
    <property type="evidence" value="ECO:0007669"/>
    <property type="project" value="TreeGrafter"/>
</dbReference>
<comment type="similarity">
    <text evidence="1">Belongs to the WD repeat LST8 family.</text>
</comment>
<dbReference type="InterPro" id="IPR011047">
    <property type="entry name" value="Quinoprotein_ADH-like_sf"/>
</dbReference>
<dbReference type="FunFam" id="2.130.10.10:FF:000923">
    <property type="entry name" value="Protein transport protein (LST8), putative"/>
    <property type="match status" value="1"/>
</dbReference>
<feature type="repeat" description="WD" evidence="5">
    <location>
        <begin position="309"/>
        <end position="343"/>
    </location>
</feature>
<protein>
    <recommendedName>
        <fullName evidence="2">Target of rapamycin complex subunit LST8</fullName>
    </recommendedName>
</protein>
<keyword evidence="3 5" id="KW-0853">WD repeat</keyword>
<accession>A0A0N0S037</accession>
<feature type="compositionally biased region" description="Polar residues" evidence="6">
    <location>
        <begin position="70"/>
        <end position="86"/>
    </location>
</feature>
<dbReference type="AlphaFoldDB" id="A0A0N0S037"/>
<dbReference type="PROSITE" id="PS50082">
    <property type="entry name" value="WD_REPEATS_2"/>
    <property type="match status" value="4"/>
</dbReference>
<dbReference type="InterPro" id="IPR001680">
    <property type="entry name" value="WD40_rpt"/>
</dbReference>
<dbReference type="SUPFAM" id="SSF50998">
    <property type="entry name" value="Quinoprotein alcohol dehydrogenase-like"/>
    <property type="match status" value="1"/>
</dbReference>
<evidence type="ECO:0000256" key="5">
    <source>
        <dbReference type="PROSITE-ProRule" id="PRU00221"/>
    </source>
</evidence>
<evidence type="ECO:0000256" key="3">
    <source>
        <dbReference type="ARBA" id="ARBA00022574"/>
    </source>
</evidence>
<dbReference type="InterPro" id="IPR037588">
    <property type="entry name" value="MLST8"/>
</dbReference>
<dbReference type="InterPro" id="IPR020472">
    <property type="entry name" value="WD40_PAC1"/>
</dbReference>
<dbReference type="PANTHER" id="PTHR19842">
    <property type="entry name" value="G BETA-LIKE PROTEIN GBL"/>
    <property type="match status" value="1"/>
</dbReference>
<feature type="region of interest" description="Disordered" evidence="6">
    <location>
        <begin position="400"/>
        <end position="424"/>
    </location>
</feature>
<dbReference type="InterPro" id="IPR019775">
    <property type="entry name" value="WD40_repeat_CS"/>
</dbReference>
<evidence type="ECO:0000313" key="8">
    <source>
        <dbReference type="Proteomes" id="UP000037696"/>
    </source>
</evidence>
<evidence type="ECO:0000256" key="6">
    <source>
        <dbReference type="SAM" id="MobiDB-lite"/>
    </source>
</evidence>
<keyword evidence="8" id="KW-1185">Reference proteome</keyword>
<feature type="repeat" description="WD" evidence="5">
    <location>
        <begin position="438"/>
        <end position="479"/>
    </location>
</feature>
<name>A0A0N0S037_9EURO</name>
<dbReference type="PROSITE" id="PS00678">
    <property type="entry name" value="WD_REPEATS_1"/>
    <property type="match status" value="3"/>
</dbReference>
<proteinExistence type="inferred from homology"/>
<evidence type="ECO:0000313" key="7">
    <source>
        <dbReference type="EMBL" id="KOS48529.1"/>
    </source>
</evidence>